<sequence>MLKFTESQQKHDCNVIFITESIAIQVGFHEAIEQRQYARDRRARLYDTWVRLTVGVLCYGDSYQGHKVESAHCEDQERLEHSTSLIRSSPDFQCIVTSYQTSMGNNRKYACTKNATTIRCELLVSRSGLCVSRVFVCDVVCIRVLIALIVACAAGGARGARPANAMRARLTVAHLALLVLAHLPPPGKKERFTKQRSSHEVSLNNRTAEALEIKPGKGKLYDFSRFEANIPPLRLAPVK</sequence>
<reference evidence="1 2" key="1">
    <citation type="submission" date="2020-04" db="EMBL/GenBank/DDBJ databases">
        <authorList>
            <person name="Wallbank WR R."/>
            <person name="Pardo Diaz C."/>
            <person name="Kozak K."/>
            <person name="Martin S."/>
            <person name="Jiggins C."/>
            <person name="Moest M."/>
            <person name="Warren A I."/>
            <person name="Byers J.R.P. K."/>
            <person name="Montejo-Kovacevich G."/>
            <person name="Yen C E."/>
        </authorList>
    </citation>
    <scope>NUCLEOTIDE SEQUENCE [LARGE SCALE GENOMIC DNA]</scope>
</reference>
<dbReference type="OrthoDB" id="3936150at2759"/>
<dbReference type="EMBL" id="CADEBD010000277">
    <property type="protein sequence ID" value="CAB3227440.1"/>
    <property type="molecule type" value="Genomic_DNA"/>
</dbReference>
<evidence type="ECO:0000313" key="2">
    <source>
        <dbReference type="Proteomes" id="UP000494256"/>
    </source>
</evidence>
<protein>
    <submittedName>
        <fullName evidence="1">Uncharacterized protein</fullName>
    </submittedName>
</protein>
<comment type="caution">
    <text evidence="1">The sequence shown here is derived from an EMBL/GenBank/DDBJ whole genome shotgun (WGS) entry which is preliminary data.</text>
</comment>
<evidence type="ECO:0000313" key="1">
    <source>
        <dbReference type="EMBL" id="CAB3227440.1"/>
    </source>
</evidence>
<organism evidence="1 2">
    <name type="scientific">Arctia plantaginis</name>
    <name type="common">Wood tiger moth</name>
    <name type="synonym">Phalaena plantaginis</name>
    <dbReference type="NCBI Taxonomy" id="874455"/>
    <lineage>
        <taxon>Eukaryota</taxon>
        <taxon>Metazoa</taxon>
        <taxon>Ecdysozoa</taxon>
        <taxon>Arthropoda</taxon>
        <taxon>Hexapoda</taxon>
        <taxon>Insecta</taxon>
        <taxon>Pterygota</taxon>
        <taxon>Neoptera</taxon>
        <taxon>Endopterygota</taxon>
        <taxon>Lepidoptera</taxon>
        <taxon>Glossata</taxon>
        <taxon>Ditrysia</taxon>
        <taxon>Noctuoidea</taxon>
        <taxon>Erebidae</taxon>
        <taxon>Arctiinae</taxon>
        <taxon>Arctia</taxon>
    </lineage>
</organism>
<dbReference type="AlphaFoldDB" id="A0A8S0Z3X5"/>
<name>A0A8S0Z3X5_ARCPL</name>
<proteinExistence type="predicted"/>
<gene>
    <name evidence="1" type="ORF">APLA_LOCUS3034</name>
</gene>
<accession>A0A8S0Z3X5</accession>
<dbReference type="Proteomes" id="UP000494256">
    <property type="component" value="Unassembled WGS sequence"/>
</dbReference>